<reference evidence="10 11" key="1">
    <citation type="submission" date="2019-12" db="EMBL/GenBank/DDBJ databases">
        <authorList>
            <person name="Shi Y."/>
        </authorList>
    </citation>
    <scope>NUCLEOTIDE SEQUENCE [LARGE SCALE GENOMIC DNA]</scope>
    <source>
        <strain evidence="10 11">JCM 17929</strain>
    </source>
</reference>
<dbReference type="InterPro" id="IPR050366">
    <property type="entry name" value="BP-dependent_transpt_permease"/>
</dbReference>
<dbReference type="AlphaFoldDB" id="A0A6N8GTJ2"/>
<dbReference type="PROSITE" id="PS50928">
    <property type="entry name" value="ABC_TM1"/>
    <property type="match status" value="1"/>
</dbReference>
<dbReference type="InterPro" id="IPR000515">
    <property type="entry name" value="MetI-like"/>
</dbReference>
<comment type="caution">
    <text evidence="10">The sequence shown here is derived from an EMBL/GenBank/DDBJ whole genome shotgun (WGS) entry which is preliminary data.</text>
</comment>
<proteinExistence type="inferred from homology"/>
<accession>A0A6N8GTJ2</accession>
<sequence>MNESRTETLEEPTHEEGVHRESFSDRVDDRAEEIASAAAGGDIEQAGLWRDAWRQLRRNPFFIVGALLFLVFALMAVAPQLFTSVDPRECSLSRSGGAPQAGAPFGYDVQGCDYYANVVHGARVSLSIGFLAVLGTLVIGVVVGALAGYYGGWIDSVLARVTDIFYGLPLILGAIILLSVLPERGVLEVSLALIAFGWMTAMRLVRSNVIGVKEADYVQAARALGAGTGRIITKHILPNAMAPVLVYSTIAVGTIIASEATLTFLGVGLQLPEISWGLQINAAQNRLRDAPHLILFPSLFLSLTVLAFILMGDALRDALDPKLRR</sequence>
<dbReference type="Pfam" id="PF00528">
    <property type="entry name" value="BPD_transp_1"/>
    <property type="match status" value="1"/>
</dbReference>
<evidence type="ECO:0000256" key="6">
    <source>
        <dbReference type="ARBA" id="ARBA00023136"/>
    </source>
</evidence>
<feature type="domain" description="ABC transmembrane type-1" evidence="9">
    <location>
        <begin position="122"/>
        <end position="312"/>
    </location>
</feature>
<keyword evidence="3" id="KW-1003">Cell membrane</keyword>
<name>A0A6N8GTJ2_9MICC</name>
<dbReference type="Proteomes" id="UP000436989">
    <property type="component" value="Unassembled WGS sequence"/>
</dbReference>
<dbReference type="PANTHER" id="PTHR43386">
    <property type="entry name" value="OLIGOPEPTIDE TRANSPORT SYSTEM PERMEASE PROTEIN APPC"/>
    <property type="match status" value="1"/>
</dbReference>
<comment type="similarity">
    <text evidence="7">Belongs to the binding-protein-dependent transport system permease family.</text>
</comment>
<feature type="region of interest" description="Disordered" evidence="8">
    <location>
        <begin position="1"/>
        <end position="26"/>
    </location>
</feature>
<keyword evidence="5 7" id="KW-1133">Transmembrane helix</keyword>
<keyword evidence="6 7" id="KW-0472">Membrane</keyword>
<feature type="transmembrane region" description="Helical" evidence="7">
    <location>
        <begin position="294"/>
        <end position="315"/>
    </location>
</feature>
<evidence type="ECO:0000313" key="10">
    <source>
        <dbReference type="EMBL" id="MUN64235.1"/>
    </source>
</evidence>
<evidence type="ECO:0000256" key="2">
    <source>
        <dbReference type="ARBA" id="ARBA00022448"/>
    </source>
</evidence>
<evidence type="ECO:0000259" key="9">
    <source>
        <dbReference type="PROSITE" id="PS50928"/>
    </source>
</evidence>
<evidence type="ECO:0000256" key="8">
    <source>
        <dbReference type="SAM" id="MobiDB-lite"/>
    </source>
</evidence>
<organism evidence="10 11">
    <name type="scientific">Kocuria sediminis</name>
    <dbReference type="NCBI Taxonomy" id="1038857"/>
    <lineage>
        <taxon>Bacteria</taxon>
        <taxon>Bacillati</taxon>
        <taxon>Actinomycetota</taxon>
        <taxon>Actinomycetes</taxon>
        <taxon>Micrococcales</taxon>
        <taxon>Micrococcaceae</taxon>
        <taxon>Kocuria</taxon>
    </lineage>
</organism>
<dbReference type="GO" id="GO:0055085">
    <property type="term" value="P:transmembrane transport"/>
    <property type="evidence" value="ECO:0007669"/>
    <property type="project" value="InterPro"/>
</dbReference>
<dbReference type="Pfam" id="PF12911">
    <property type="entry name" value="OppC_N"/>
    <property type="match status" value="1"/>
</dbReference>
<dbReference type="SUPFAM" id="SSF161098">
    <property type="entry name" value="MetI-like"/>
    <property type="match status" value="1"/>
</dbReference>
<keyword evidence="2 7" id="KW-0813">Transport</keyword>
<dbReference type="InterPro" id="IPR025966">
    <property type="entry name" value="OppC_N"/>
</dbReference>
<evidence type="ECO:0000256" key="5">
    <source>
        <dbReference type="ARBA" id="ARBA00022989"/>
    </source>
</evidence>
<evidence type="ECO:0000256" key="4">
    <source>
        <dbReference type="ARBA" id="ARBA00022692"/>
    </source>
</evidence>
<dbReference type="EMBL" id="WOGU01000012">
    <property type="protein sequence ID" value="MUN64235.1"/>
    <property type="molecule type" value="Genomic_DNA"/>
</dbReference>
<keyword evidence="11" id="KW-1185">Reference proteome</keyword>
<gene>
    <name evidence="10" type="ORF">GMA12_14005</name>
</gene>
<dbReference type="InterPro" id="IPR035906">
    <property type="entry name" value="MetI-like_sf"/>
</dbReference>
<evidence type="ECO:0000256" key="1">
    <source>
        <dbReference type="ARBA" id="ARBA00004651"/>
    </source>
</evidence>
<evidence type="ECO:0000256" key="3">
    <source>
        <dbReference type="ARBA" id="ARBA00022475"/>
    </source>
</evidence>
<dbReference type="CDD" id="cd06261">
    <property type="entry name" value="TM_PBP2"/>
    <property type="match status" value="1"/>
</dbReference>
<dbReference type="Gene3D" id="1.10.3720.10">
    <property type="entry name" value="MetI-like"/>
    <property type="match status" value="1"/>
</dbReference>
<protein>
    <submittedName>
        <fullName evidence="10">ABC transporter permease subunit</fullName>
    </submittedName>
</protein>
<comment type="subcellular location">
    <subcellularLocation>
        <location evidence="1 7">Cell membrane</location>
        <topology evidence="1 7">Multi-pass membrane protein</topology>
    </subcellularLocation>
</comment>
<feature type="transmembrane region" description="Helical" evidence="7">
    <location>
        <begin position="244"/>
        <end position="269"/>
    </location>
</feature>
<feature type="transmembrane region" description="Helical" evidence="7">
    <location>
        <begin position="187"/>
        <end position="205"/>
    </location>
</feature>
<dbReference type="RefSeq" id="WP_156270094.1">
    <property type="nucleotide sequence ID" value="NZ_WOGU01000012.1"/>
</dbReference>
<dbReference type="PANTHER" id="PTHR43386:SF6">
    <property type="entry name" value="ABC TRANSPORTER PERMEASE PROTEIN"/>
    <property type="match status" value="1"/>
</dbReference>
<feature type="transmembrane region" description="Helical" evidence="7">
    <location>
        <begin position="164"/>
        <end position="181"/>
    </location>
</feature>
<keyword evidence="4 7" id="KW-0812">Transmembrane</keyword>
<evidence type="ECO:0000313" key="11">
    <source>
        <dbReference type="Proteomes" id="UP000436989"/>
    </source>
</evidence>
<feature type="transmembrane region" description="Helical" evidence="7">
    <location>
        <begin position="128"/>
        <end position="152"/>
    </location>
</feature>
<feature type="transmembrane region" description="Helical" evidence="7">
    <location>
        <begin position="60"/>
        <end position="82"/>
    </location>
</feature>
<evidence type="ECO:0000256" key="7">
    <source>
        <dbReference type="RuleBase" id="RU363032"/>
    </source>
</evidence>
<dbReference type="GO" id="GO:0005886">
    <property type="term" value="C:plasma membrane"/>
    <property type="evidence" value="ECO:0007669"/>
    <property type="project" value="UniProtKB-SubCell"/>
</dbReference>